<feature type="binding site" evidence="6">
    <location>
        <position position="234"/>
    </location>
    <ligand>
        <name>a divalent metal cation</name>
        <dbReference type="ChEBI" id="CHEBI:60240"/>
        <label>2</label>
        <note>catalytic</note>
    </ligand>
</feature>
<evidence type="ECO:0000259" key="8">
    <source>
        <dbReference type="Pfam" id="PF00557"/>
    </source>
</evidence>
<evidence type="ECO:0000256" key="2">
    <source>
        <dbReference type="ARBA" id="ARBA00022438"/>
    </source>
</evidence>
<dbReference type="InterPro" id="IPR002467">
    <property type="entry name" value="Pept_M24A_MAP1"/>
</dbReference>
<comment type="caution">
    <text evidence="6">Lacks conserved residue(s) required for the propagation of feature annotation.</text>
</comment>
<keyword evidence="2 6" id="KW-0031">Aminopeptidase</keyword>
<dbReference type="EMBL" id="LBSM01000007">
    <property type="protein sequence ID" value="KKQ18228.1"/>
    <property type="molecule type" value="Genomic_DNA"/>
</dbReference>
<dbReference type="GO" id="GO:0046872">
    <property type="term" value="F:metal ion binding"/>
    <property type="evidence" value="ECO:0007669"/>
    <property type="project" value="UniProtKB-UniRule"/>
</dbReference>
<dbReference type="HAMAP" id="MF_01974">
    <property type="entry name" value="MetAP_1"/>
    <property type="match status" value="1"/>
</dbReference>
<evidence type="ECO:0000256" key="7">
    <source>
        <dbReference type="RuleBase" id="RU003653"/>
    </source>
</evidence>
<keyword evidence="5 6" id="KW-0378">Hydrolase</keyword>
<dbReference type="PANTHER" id="PTHR43330:SF27">
    <property type="entry name" value="METHIONINE AMINOPEPTIDASE"/>
    <property type="match status" value="1"/>
</dbReference>
<dbReference type="InterPro" id="IPR001714">
    <property type="entry name" value="Pept_M24_MAP"/>
</dbReference>
<dbReference type="PRINTS" id="PR00599">
    <property type="entry name" value="MAPEPTIDASE"/>
</dbReference>
<dbReference type="EC" id="3.4.11.18" evidence="6 7"/>
<dbReference type="Pfam" id="PF00557">
    <property type="entry name" value="Peptidase_M24"/>
    <property type="match status" value="1"/>
</dbReference>
<dbReference type="InterPro" id="IPR036005">
    <property type="entry name" value="Creatinase/aminopeptidase-like"/>
</dbReference>
<dbReference type="Proteomes" id="UP000034508">
    <property type="component" value="Unassembled WGS sequence"/>
</dbReference>
<feature type="binding site" evidence="6">
    <location>
        <position position="78"/>
    </location>
    <ligand>
        <name>substrate</name>
    </ligand>
</feature>
<feature type="binding site" evidence="6">
    <location>
        <position position="95"/>
    </location>
    <ligand>
        <name>a divalent metal cation</name>
        <dbReference type="ChEBI" id="CHEBI:60240"/>
        <label>1</label>
    </ligand>
</feature>
<comment type="cofactor">
    <cofactor evidence="6">
        <name>Co(2+)</name>
        <dbReference type="ChEBI" id="CHEBI:48828"/>
    </cofactor>
    <cofactor evidence="6">
        <name>Zn(2+)</name>
        <dbReference type="ChEBI" id="CHEBI:29105"/>
    </cofactor>
    <cofactor evidence="6">
        <name>Mn(2+)</name>
        <dbReference type="ChEBI" id="CHEBI:29035"/>
    </cofactor>
    <cofactor evidence="6">
        <name>Fe(2+)</name>
        <dbReference type="ChEBI" id="CHEBI:29033"/>
    </cofactor>
    <text evidence="6">Binds 2 divalent metal cations per subunit. Has a high-affinity and a low affinity metal-binding site. The true nature of the physiological cofactor is under debate. The enzyme is active with cobalt, zinc, manganese or divalent iron ions. Most likely, methionine aminopeptidases function as mononuclear Fe(2+)-metalloproteases under physiological conditions, and the catalytically relevant metal-binding site has been assigned to the histidine-containing high-affinity site.</text>
</comment>
<evidence type="ECO:0000256" key="4">
    <source>
        <dbReference type="ARBA" id="ARBA00022723"/>
    </source>
</evidence>
<evidence type="ECO:0000256" key="5">
    <source>
        <dbReference type="ARBA" id="ARBA00022801"/>
    </source>
</evidence>
<dbReference type="GO" id="GO:0004239">
    <property type="term" value="F:initiator methionyl aminopeptidase activity"/>
    <property type="evidence" value="ECO:0007669"/>
    <property type="project" value="UniProtKB-UniRule"/>
</dbReference>
<protein>
    <recommendedName>
        <fullName evidence="6 7">Methionine aminopeptidase</fullName>
        <shortName evidence="6">MAP</shortName>
        <shortName evidence="6">MetAP</shortName>
        <ecNumber evidence="6 7">3.4.11.18</ecNumber>
    </recommendedName>
    <alternativeName>
        <fullName evidence="6">Peptidase M</fullName>
    </alternativeName>
</protein>
<comment type="subunit">
    <text evidence="6">Monomer.</text>
</comment>
<comment type="similarity">
    <text evidence="6">Belongs to the peptidase M24A family. Methionine aminopeptidase type 1 subfamily.</text>
</comment>
<keyword evidence="4 6" id="KW-0479">Metal-binding</keyword>
<accession>A0A0G0FGM1</accession>
<comment type="catalytic activity">
    <reaction evidence="6 7">
        <text>Release of N-terminal amino acids, preferentially methionine, from peptides and arylamides.</text>
        <dbReference type="EC" id="3.4.11.18"/>
    </reaction>
</comment>
<reference evidence="9 10" key="1">
    <citation type="journal article" date="2015" name="Nature">
        <title>rRNA introns, odd ribosomes, and small enigmatic genomes across a large radiation of phyla.</title>
        <authorList>
            <person name="Brown C.T."/>
            <person name="Hug L.A."/>
            <person name="Thomas B.C."/>
            <person name="Sharon I."/>
            <person name="Castelle C.J."/>
            <person name="Singh A."/>
            <person name="Wilkins M.J."/>
            <person name="Williams K.H."/>
            <person name="Banfield J.F."/>
        </authorList>
    </citation>
    <scope>NUCLEOTIDE SEQUENCE [LARGE SCALE GENOMIC DNA]</scope>
</reference>
<dbReference type="AlphaFoldDB" id="A0A0G0FGM1"/>
<comment type="caution">
    <text evidence="9">The sequence shown here is derived from an EMBL/GenBank/DDBJ whole genome shotgun (WGS) entry which is preliminary data.</text>
</comment>
<dbReference type="GO" id="GO:0005829">
    <property type="term" value="C:cytosol"/>
    <property type="evidence" value="ECO:0007669"/>
    <property type="project" value="TreeGrafter"/>
</dbReference>
<dbReference type="GO" id="GO:0070006">
    <property type="term" value="F:metalloaminopeptidase activity"/>
    <property type="evidence" value="ECO:0007669"/>
    <property type="project" value="UniProtKB-UniRule"/>
</dbReference>
<sequence>MKIELKSEQEIAKMRLGGKIASRILNYLKNQVKEGVTTAYLDKMAEKLIIEAGAKPSFKGYQNYPGSICISVNEEVVHGIPSNRVLKNGDVVGLDLGVYYQGFHTDTALTCVVGDEISPEIKKLLDVTLKSLFEGIKLCQPGVHLGDVQNAIQKTVEKVGFSVIRDLVGHGVGRALQEAPPIPNYGQYGTGPILEEGMTLAIEPMVAMGDWHVKILSDHWTVVTSDKSLSAHFEHTIAITKDGAEILTK</sequence>
<dbReference type="PATRIC" id="fig|1618331.3.peg.511"/>
<evidence type="ECO:0000256" key="3">
    <source>
        <dbReference type="ARBA" id="ARBA00022670"/>
    </source>
</evidence>
<feature type="binding site" evidence="6">
    <location>
        <position position="170"/>
    </location>
    <ligand>
        <name>a divalent metal cation</name>
        <dbReference type="ChEBI" id="CHEBI:60240"/>
        <label>2</label>
        <note>catalytic</note>
    </ligand>
</feature>
<feature type="binding site" evidence="6">
    <location>
        <position position="106"/>
    </location>
    <ligand>
        <name>a divalent metal cation</name>
        <dbReference type="ChEBI" id="CHEBI:60240"/>
        <label>2</label>
        <note>catalytic</note>
    </ligand>
</feature>
<feature type="binding site" evidence="6">
    <location>
        <position position="203"/>
    </location>
    <ligand>
        <name>a divalent metal cation</name>
        <dbReference type="ChEBI" id="CHEBI:60240"/>
        <label>2</label>
        <note>catalytic</note>
    </ligand>
</feature>
<name>A0A0G0FGM1_9BACT</name>
<dbReference type="NCBIfam" id="TIGR00500">
    <property type="entry name" value="met_pdase_I"/>
    <property type="match status" value="1"/>
</dbReference>
<evidence type="ECO:0000313" key="9">
    <source>
        <dbReference type="EMBL" id="KKQ18228.1"/>
    </source>
</evidence>
<feature type="binding site" evidence="6">
    <location>
        <position position="106"/>
    </location>
    <ligand>
        <name>a divalent metal cation</name>
        <dbReference type="ChEBI" id="CHEBI:60240"/>
        <label>1</label>
    </ligand>
</feature>
<dbReference type="PANTHER" id="PTHR43330">
    <property type="entry name" value="METHIONINE AMINOPEPTIDASE"/>
    <property type="match status" value="1"/>
</dbReference>
<dbReference type="InterPro" id="IPR000994">
    <property type="entry name" value="Pept_M24"/>
</dbReference>
<comment type="function">
    <text evidence="1 6">Removes the N-terminal methionine from nascent proteins. The N-terminal methionine is often cleaved when the second residue in the primary sequence is small and uncharged (Met-Ala-, Cys, Gly, Pro, Ser, Thr, or Val). Requires deformylation of the N(alpha)-formylated initiator methionine before it can be hydrolyzed.</text>
</comment>
<evidence type="ECO:0000313" key="10">
    <source>
        <dbReference type="Proteomes" id="UP000034508"/>
    </source>
</evidence>
<dbReference type="SUPFAM" id="SSF55920">
    <property type="entry name" value="Creatinase/aminopeptidase"/>
    <property type="match status" value="1"/>
</dbReference>
<dbReference type="CDD" id="cd01086">
    <property type="entry name" value="MetAP1"/>
    <property type="match status" value="1"/>
</dbReference>
<feature type="binding site" evidence="6">
    <location>
        <position position="234"/>
    </location>
    <ligand>
        <name>a divalent metal cation</name>
        <dbReference type="ChEBI" id="CHEBI:60240"/>
        <label>1</label>
    </ligand>
</feature>
<evidence type="ECO:0000256" key="1">
    <source>
        <dbReference type="ARBA" id="ARBA00002521"/>
    </source>
</evidence>
<dbReference type="Gene3D" id="3.90.230.10">
    <property type="entry name" value="Creatinase/methionine aminopeptidase superfamily"/>
    <property type="match status" value="1"/>
</dbReference>
<feature type="domain" description="Peptidase M24" evidence="8">
    <location>
        <begin position="13"/>
        <end position="241"/>
    </location>
</feature>
<organism evidence="9 10">
    <name type="scientific">Berkelbacteria bacterium GW2011_GWA1_36_9</name>
    <dbReference type="NCBI Taxonomy" id="1618331"/>
    <lineage>
        <taxon>Bacteria</taxon>
        <taxon>Candidatus Berkelbacteria</taxon>
    </lineage>
</organism>
<evidence type="ECO:0000256" key="6">
    <source>
        <dbReference type="HAMAP-Rule" id="MF_01974"/>
    </source>
</evidence>
<gene>
    <name evidence="6" type="primary">map</name>
    <name evidence="9" type="ORF">US31_C0007G0034</name>
</gene>
<proteinExistence type="inferred from homology"/>
<dbReference type="GO" id="GO:0006508">
    <property type="term" value="P:proteolysis"/>
    <property type="evidence" value="ECO:0007669"/>
    <property type="project" value="UniProtKB-KW"/>
</dbReference>
<keyword evidence="3 6" id="KW-0645">Protease</keyword>